<name>A0A9P8PGX9_9ASCO</name>
<dbReference type="InterPro" id="IPR052292">
    <property type="entry name" value="Glucose_repression_reg"/>
</dbReference>
<feature type="compositionally biased region" description="Polar residues" evidence="1">
    <location>
        <begin position="740"/>
        <end position="753"/>
    </location>
</feature>
<organism evidence="3 4">
    <name type="scientific">Wickerhamomyces mucosus</name>
    <dbReference type="NCBI Taxonomy" id="1378264"/>
    <lineage>
        <taxon>Eukaryota</taxon>
        <taxon>Fungi</taxon>
        <taxon>Dikarya</taxon>
        <taxon>Ascomycota</taxon>
        <taxon>Saccharomycotina</taxon>
        <taxon>Saccharomycetes</taxon>
        <taxon>Phaffomycetales</taxon>
        <taxon>Wickerhamomycetaceae</taxon>
        <taxon>Wickerhamomyces</taxon>
    </lineage>
</organism>
<evidence type="ECO:0000313" key="3">
    <source>
        <dbReference type="EMBL" id="KAH3671445.1"/>
    </source>
</evidence>
<feature type="compositionally biased region" description="Low complexity" evidence="1">
    <location>
        <begin position="676"/>
        <end position="694"/>
    </location>
</feature>
<dbReference type="Proteomes" id="UP000769528">
    <property type="component" value="Unassembled WGS sequence"/>
</dbReference>
<feature type="compositionally biased region" description="Polar residues" evidence="1">
    <location>
        <begin position="630"/>
        <end position="644"/>
    </location>
</feature>
<sequence>MSSTSNLAQYFASNNSNKKDYLDPINYPTTSQAIDAKDDDHFENTSFQLKRTRSMGLLDEFIDPTRKLLEEEQRQKQNIVVGDNNNTDLSQTHSLLDFNDDIDNQFIENIDDDQQNDNEINQSDKEFNNDNNINNDDIENLDSPSPPGTPDLYQPFDDTDIVYEPSRHVDYLSHNWKESDISKSWRYIVLKRKDVANSARLENASWRTWAQAKYHLKTISPESVNWLKDSDVTWLYGPLYKEPNHNYENQDNLPKKKYGSDTESAAVNPSKIIKNKKPIQLKKKILKPILKKRTVGEMLSRSSLMKLPPNSNNIHNHINTVQLPSPPTIEDDFDEISKKVNAQYNNSNNLNIGDGEGIESINSSKRHIHFNDRVEQCIVLNYPDSEIDDFDDEYDNDKISNNTIKNNNNNDNHDNYKNNDYNDNDKQNTNYINNGNKNNDNEYNDNNADDEDSDDEGGFFLNVKSQSSAHLPINHGSSSSSPSSSSSSSIIIDPNTTNTTTNSSSKQPRIKTIEWLPATTLNYGTDSEDEEQQVKFALSHNTNTLRGNNYYYDYNSVFTRDVDNKCNEEDYEIIDDDSNNVDLVDVPDNIVLGSNIDQTNQGYGNDQFINKQHPDLYHQDEIIRHDNLQSDSSVVPQQPKSSGFQFGGDDDSDTSDSDNNDEINETNSTHYIPIQSNNNSNNNNSNNNLNRISSSSSSASLSEIAATGYISPNNHSSNSASLSNFINSGDINELEHQFNNLNSSDDQQGQHYETGNGNGNGNEESELGFTKGLSFKSSLLNSWNKKK</sequence>
<keyword evidence="4" id="KW-1185">Reference proteome</keyword>
<dbReference type="InterPro" id="IPR013860">
    <property type="entry name" value="AreA_GATA"/>
</dbReference>
<feature type="region of interest" description="Disordered" evidence="1">
    <location>
        <begin position="392"/>
        <end position="509"/>
    </location>
</feature>
<protein>
    <recommendedName>
        <fullName evidence="2">Nitrogen regulatory protein areA GATA-like domain-containing protein</fullName>
    </recommendedName>
</protein>
<evidence type="ECO:0000313" key="4">
    <source>
        <dbReference type="Proteomes" id="UP000769528"/>
    </source>
</evidence>
<dbReference type="OrthoDB" id="5563539at2759"/>
<feature type="region of interest" description="Disordered" evidence="1">
    <location>
        <begin position="630"/>
        <end position="694"/>
    </location>
</feature>
<evidence type="ECO:0000256" key="1">
    <source>
        <dbReference type="SAM" id="MobiDB-lite"/>
    </source>
</evidence>
<feature type="compositionally biased region" description="Low complexity" evidence="1">
    <location>
        <begin position="477"/>
        <end position="505"/>
    </location>
</feature>
<dbReference type="GO" id="GO:0042149">
    <property type="term" value="P:cellular response to glucose starvation"/>
    <property type="evidence" value="ECO:0007669"/>
    <property type="project" value="TreeGrafter"/>
</dbReference>
<dbReference type="GO" id="GO:0007039">
    <property type="term" value="P:protein catabolic process in the vacuole"/>
    <property type="evidence" value="ECO:0007669"/>
    <property type="project" value="TreeGrafter"/>
</dbReference>
<dbReference type="AlphaFoldDB" id="A0A9P8PGX9"/>
<accession>A0A9P8PGX9</accession>
<dbReference type="PANTHER" id="PTHR28051:SF1">
    <property type="entry name" value="PROTEIN MTL1-RELATED"/>
    <property type="match status" value="1"/>
</dbReference>
<comment type="caution">
    <text evidence="3">The sequence shown here is derived from an EMBL/GenBank/DDBJ whole genome shotgun (WGS) entry which is preliminary data.</text>
</comment>
<feature type="compositionally biased region" description="Acidic residues" evidence="1">
    <location>
        <begin position="648"/>
        <end position="664"/>
    </location>
</feature>
<feature type="compositionally biased region" description="Low complexity" evidence="1">
    <location>
        <begin position="399"/>
        <end position="410"/>
    </location>
</feature>
<feature type="compositionally biased region" description="Low complexity" evidence="1">
    <location>
        <begin position="427"/>
        <end position="438"/>
    </location>
</feature>
<feature type="compositionally biased region" description="Acidic residues" evidence="1">
    <location>
        <begin position="447"/>
        <end position="457"/>
    </location>
</feature>
<evidence type="ECO:0000259" key="2">
    <source>
        <dbReference type="Pfam" id="PF08550"/>
    </source>
</evidence>
<dbReference type="EMBL" id="JAEUBF010001278">
    <property type="protein sequence ID" value="KAH3671445.1"/>
    <property type="molecule type" value="Genomic_DNA"/>
</dbReference>
<reference evidence="3" key="1">
    <citation type="journal article" date="2021" name="Open Biol.">
        <title>Shared evolutionary footprints suggest mitochondrial oxidative damage underlies multiple complex I losses in fungi.</title>
        <authorList>
            <person name="Schikora-Tamarit M.A."/>
            <person name="Marcet-Houben M."/>
            <person name="Nosek J."/>
            <person name="Gabaldon T."/>
        </authorList>
    </citation>
    <scope>NUCLEOTIDE SEQUENCE</scope>
    <source>
        <strain evidence="3">CBS6341</strain>
    </source>
</reference>
<gene>
    <name evidence="3" type="ORF">WICMUC_004626</name>
</gene>
<dbReference type="Pfam" id="PF08550">
    <property type="entry name" value="GATA_AreA"/>
    <property type="match status" value="1"/>
</dbReference>
<dbReference type="GO" id="GO:0005773">
    <property type="term" value="C:vacuole"/>
    <property type="evidence" value="ECO:0007669"/>
    <property type="project" value="GOC"/>
</dbReference>
<proteinExistence type="predicted"/>
<dbReference type="PANTHER" id="PTHR28051">
    <property type="entry name" value="PROTEIN MTL1-RELATED"/>
    <property type="match status" value="1"/>
</dbReference>
<feature type="region of interest" description="Disordered" evidence="1">
    <location>
        <begin position="111"/>
        <end position="153"/>
    </location>
</feature>
<feature type="region of interest" description="Disordered" evidence="1">
    <location>
        <begin position="740"/>
        <end position="768"/>
    </location>
</feature>
<reference evidence="3" key="2">
    <citation type="submission" date="2021-01" db="EMBL/GenBank/DDBJ databases">
        <authorList>
            <person name="Schikora-Tamarit M.A."/>
        </authorList>
    </citation>
    <scope>NUCLEOTIDE SEQUENCE</scope>
    <source>
        <strain evidence="3">CBS6341</strain>
    </source>
</reference>
<feature type="domain" description="Nitrogen regulatory protein areA GATA-like" evidence="2">
    <location>
        <begin position="184"/>
        <end position="211"/>
    </location>
</feature>